<organism evidence="1 2">
    <name type="scientific">Oryzihumus leptocrescens</name>
    <dbReference type="NCBI Taxonomy" id="297536"/>
    <lineage>
        <taxon>Bacteria</taxon>
        <taxon>Bacillati</taxon>
        <taxon>Actinomycetota</taxon>
        <taxon>Actinomycetes</taxon>
        <taxon>Micrococcales</taxon>
        <taxon>Intrasporangiaceae</taxon>
        <taxon>Oryzihumus</taxon>
    </lineage>
</organism>
<keyword evidence="2" id="KW-1185">Reference proteome</keyword>
<proteinExistence type="predicted"/>
<comment type="caution">
    <text evidence="1">The sequence shown here is derived from an EMBL/GenBank/DDBJ whole genome shotgun (WGS) entry which is preliminary data.</text>
</comment>
<dbReference type="RefSeq" id="WP_185746167.1">
    <property type="nucleotide sequence ID" value="NZ_BAAAKX010000001.1"/>
</dbReference>
<evidence type="ECO:0000313" key="2">
    <source>
        <dbReference type="Proteomes" id="UP000319514"/>
    </source>
</evidence>
<reference evidence="1 2" key="1">
    <citation type="submission" date="2019-06" db="EMBL/GenBank/DDBJ databases">
        <title>Sequencing the genomes of 1000 actinobacteria strains.</title>
        <authorList>
            <person name="Klenk H.-P."/>
        </authorList>
    </citation>
    <scope>NUCLEOTIDE SEQUENCE [LARGE SCALE GENOMIC DNA]</scope>
    <source>
        <strain evidence="1 2">DSM 18082</strain>
    </source>
</reference>
<accession>A0A542ZM27</accession>
<evidence type="ECO:0000313" key="1">
    <source>
        <dbReference type="EMBL" id="TQL61375.1"/>
    </source>
</evidence>
<gene>
    <name evidence="1" type="ORF">FB474_2784</name>
</gene>
<sequence length="47" mass="5267">MKTIAKVLESMLTKDATQSWDGRAVSTPAPEGIWWWTPNAEGTDFEI</sequence>
<dbReference type="Proteomes" id="UP000319514">
    <property type="component" value="Unassembled WGS sequence"/>
</dbReference>
<dbReference type="EMBL" id="VFOQ01000001">
    <property type="protein sequence ID" value="TQL61375.1"/>
    <property type="molecule type" value="Genomic_DNA"/>
</dbReference>
<dbReference type="AlphaFoldDB" id="A0A542ZM27"/>
<protein>
    <submittedName>
        <fullName evidence="1">Uncharacterized protein</fullName>
    </submittedName>
</protein>
<name>A0A542ZM27_9MICO</name>